<dbReference type="CDD" id="cd06127">
    <property type="entry name" value="DEDDh"/>
    <property type="match status" value="1"/>
</dbReference>
<keyword evidence="2" id="KW-0808">Transferase</keyword>
<dbReference type="InterPro" id="IPR012337">
    <property type="entry name" value="RNaseH-like_sf"/>
</dbReference>
<proteinExistence type="predicted"/>
<dbReference type="GO" id="GO:0004527">
    <property type="term" value="F:exonuclease activity"/>
    <property type="evidence" value="ECO:0007669"/>
    <property type="project" value="UniProtKB-ARBA"/>
</dbReference>
<dbReference type="InterPro" id="IPR013520">
    <property type="entry name" value="Ribonucl_H"/>
</dbReference>
<gene>
    <name evidence="2" type="ORF">BN46_0644</name>
</gene>
<evidence type="ECO:0000313" key="3">
    <source>
        <dbReference type="Proteomes" id="UP000011016"/>
    </source>
</evidence>
<dbReference type="Pfam" id="PF00929">
    <property type="entry name" value="RNase_T"/>
    <property type="match status" value="1"/>
</dbReference>
<dbReference type="GO" id="GO:0003676">
    <property type="term" value="F:nucleic acid binding"/>
    <property type="evidence" value="ECO:0007669"/>
    <property type="project" value="InterPro"/>
</dbReference>
<dbReference type="GO" id="GO:0003887">
    <property type="term" value="F:DNA-directed DNA polymerase activity"/>
    <property type="evidence" value="ECO:0007669"/>
    <property type="project" value="UniProtKB-EC"/>
</dbReference>
<sequence>MPMTRFSPSRMLSFDLETTSLDRHEARIVTSALVTIDESGAHPRELLADPGVEIPKAAQDVHGISTEYAREHGRPHDEVLAETIDAIRAGWEEGYTLIVFNAPYDLSVLAALEPGFTVDGPVLDPLLIDRLNDRYRKGKRNLSVLSEHYGVSLDNAHEATADALAAARIAWKQARFYPAITEKDADELMEYQAVGYYELQADFRSYLERKGRDASDVDTAWPMLS</sequence>
<comment type="caution">
    <text evidence="2">The sequence shown here is derived from an EMBL/GenBank/DDBJ whole genome shotgun (WGS) entry which is preliminary data.</text>
</comment>
<dbReference type="SMART" id="SM00479">
    <property type="entry name" value="EXOIII"/>
    <property type="match status" value="1"/>
</dbReference>
<protein>
    <submittedName>
        <fullName evidence="2">DNA polymerase III subunit alpha</fullName>
        <ecNumber evidence="2">2.7.7.7</ecNumber>
    </submittedName>
</protein>
<reference evidence="2 3" key="1">
    <citation type="journal article" date="2012" name="J. Bacteriol.">
        <title>Draft Genome Sequence of Turicella otitidis ATCC 51513, Isolated from Middle Ear Fluid from a Child with Otitis Media.</title>
        <authorList>
            <person name="Brinkrolf K."/>
            <person name="Schneider J."/>
            <person name="Knecht M."/>
            <person name="Ruckert C."/>
            <person name="Tauch A."/>
        </authorList>
    </citation>
    <scope>NUCLEOTIDE SEQUENCE [LARGE SCALE GENOMIC DNA]</scope>
    <source>
        <strain evidence="2 3">ATCC 51513</strain>
    </source>
</reference>
<evidence type="ECO:0000313" key="2">
    <source>
        <dbReference type="EMBL" id="CCI83380.1"/>
    </source>
</evidence>
<dbReference type="Gene3D" id="3.30.420.10">
    <property type="entry name" value="Ribonuclease H-like superfamily/Ribonuclease H"/>
    <property type="match status" value="1"/>
</dbReference>
<accession>I7KJ59</accession>
<dbReference type="InterPro" id="IPR036397">
    <property type="entry name" value="RNaseH_sf"/>
</dbReference>
<keyword evidence="2" id="KW-0548">Nucleotidyltransferase</keyword>
<organism evidence="2 3">
    <name type="scientific">Corynebacterium otitidis ATCC 51513</name>
    <dbReference type="NCBI Taxonomy" id="883169"/>
    <lineage>
        <taxon>Bacteria</taxon>
        <taxon>Bacillati</taxon>
        <taxon>Actinomycetota</taxon>
        <taxon>Actinomycetes</taxon>
        <taxon>Mycobacteriales</taxon>
        <taxon>Corynebacteriaceae</taxon>
        <taxon>Corynebacterium</taxon>
    </lineage>
</organism>
<dbReference type="AlphaFoldDB" id="I7KJ59"/>
<dbReference type="NCBIfam" id="NF005927">
    <property type="entry name" value="PRK07942.1"/>
    <property type="match status" value="1"/>
</dbReference>
<evidence type="ECO:0000259" key="1">
    <source>
        <dbReference type="SMART" id="SM00479"/>
    </source>
</evidence>
<name>I7KJ59_9CORY</name>
<dbReference type="EMBL" id="CAJZ01000096">
    <property type="protein sequence ID" value="CCI83380.1"/>
    <property type="molecule type" value="Genomic_DNA"/>
</dbReference>
<dbReference type="EC" id="2.7.7.7" evidence="2"/>
<dbReference type="Proteomes" id="UP000011016">
    <property type="component" value="Unassembled WGS sequence"/>
</dbReference>
<feature type="domain" description="Exonuclease" evidence="1">
    <location>
        <begin position="10"/>
        <end position="179"/>
    </location>
</feature>
<dbReference type="SUPFAM" id="SSF53098">
    <property type="entry name" value="Ribonuclease H-like"/>
    <property type="match status" value="1"/>
</dbReference>